<keyword evidence="2" id="KW-1185">Reference proteome</keyword>
<sequence length="233" mass="26996">MEKVLDNTDALALEVNLNDEKVLEKGQQIGKENLYLEKGELKDLLTKEEQVKLNKVLKDFNIEYNEVKYLSSEGFSAYIEEKQEEQGGFTYSSDQWLQEIYDTNKKNIVGLENVEDHYKLLYELTGDLKAFLAEYKPDLVDKGEQSMEEIGNAFIKGDSEYMEKRSEDLRKADKELHEKLSKNRNINMANEIDKLAQGDNRYAVAVGTLHYFGKDSILKQLEEKGYKINKLEN</sequence>
<dbReference type="EMBL" id="LBBT01000216">
    <property type="protein sequence ID" value="KKY01108.1"/>
    <property type="molecule type" value="Genomic_DNA"/>
</dbReference>
<evidence type="ECO:0000313" key="1">
    <source>
        <dbReference type="EMBL" id="KKY01108.1"/>
    </source>
</evidence>
<dbReference type="AlphaFoldDB" id="A0A0M3DFP7"/>
<dbReference type="InterPro" id="IPR047111">
    <property type="entry name" value="YbaP-like"/>
</dbReference>
<name>A0A0M3DFP7_9FIRM</name>
<accession>A0A0M3DFP7</accession>
<protein>
    <recommendedName>
        <fullName evidence="3">Polysaccharide biosynthesis protein GumN</fullName>
    </recommendedName>
</protein>
<dbReference type="PANTHER" id="PTHR40590">
    <property type="entry name" value="CYTOPLASMIC PROTEIN-RELATED"/>
    <property type="match status" value="1"/>
</dbReference>
<evidence type="ECO:0000313" key="2">
    <source>
        <dbReference type="Proteomes" id="UP000034407"/>
    </source>
</evidence>
<evidence type="ECO:0008006" key="3">
    <source>
        <dbReference type="Google" id="ProtNLM"/>
    </source>
</evidence>
<dbReference type="PATRIC" id="fig|1629550.3.peg.1569"/>
<dbReference type="Proteomes" id="UP000034407">
    <property type="component" value="Unassembled WGS sequence"/>
</dbReference>
<gene>
    <name evidence="1" type="ORF">VN21_10590</name>
</gene>
<dbReference type="Pfam" id="PF01963">
    <property type="entry name" value="TraB_PrgY_gumN"/>
    <property type="match status" value="1"/>
</dbReference>
<organism evidence="1 2">
    <name type="scientific">Paraclostridium benzoelyticum</name>
    <dbReference type="NCBI Taxonomy" id="1629550"/>
    <lineage>
        <taxon>Bacteria</taxon>
        <taxon>Bacillati</taxon>
        <taxon>Bacillota</taxon>
        <taxon>Clostridia</taxon>
        <taxon>Peptostreptococcales</taxon>
        <taxon>Peptostreptococcaceae</taxon>
        <taxon>Paraclostridium</taxon>
    </lineage>
</organism>
<comment type="caution">
    <text evidence="1">The sequence shown here is derived from an EMBL/GenBank/DDBJ whole genome shotgun (WGS) entry which is preliminary data.</text>
</comment>
<dbReference type="PANTHER" id="PTHR40590:SF1">
    <property type="entry name" value="CYTOPLASMIC PROTEIN"/>
    <property type="match status" value="1"/>
</dbReference>
<dbReference type="InterPro" id="IPR002816">
    <property type="entry name" value="TraB/PrgY/GumN_fam"/>
</dbReference>
<reference evidence="1 2" key="1">
    <citation type="submission" date="2015-04" db="EMBL/GenBank/DDBJ databases">
        <title>Microcin producing Clostridium sp. JC272T.</title>
        <authorList>
            <person name="Jyothsna T."/>
            <person name="Sasikala C."/>
            <person name="Ramana C."/>
        </authorList>
    </citation>
    <scope>NUCLEOTIDE SEQUENCE [LARGE SCALE GENOMIC DNA]</scope>
    <source>
        <strain evidence="1 2">JC272</strain>
    </source>
</reference>
<dbReference type="CDD" id="cd14789">
    <property type="entry name" value="Tiki"/>
    <property type="match status" value="1"/>
</dbReference>
<proteinExistence type="predicted"/>